<proteinExistence type="predicted"/>
<dbReference type="PANTHER" id="PTHR43245">
    <property type="entry name" value="BIFUNCTIONAL POLYMYXIN RESISTANCE PROTEIN ARNA"/>
    <property type="match status" value="1"/>
</dbReference>
<reference evidence="2 3" key="1">
    <citation type="submission" date="2020-08" db="EMBL/GenBank/DDBJ databases">
        <title>Genome sequence of Acidovorax monticola KACC 19171T.</title>
        <authorList>
            <person name="Hyun D.-W."/>
            <person name="Bae J.-W."/>
        </authorList>
    </citation>
    <scope>NUCLEOTIDE SEQUENCE [LARGE SCALE GENOMIC DNA]</scope>
    <source>
        <strain evidence="2 3">KACC 19171</strain>
    </source>
</reference>
<dbReference type="Proteomes" id="UP000516057">
    <property type="component" value="Chromosome"/>
</dbReference>
<evidence type="ECO:0000313" key="2">
    <source>
        <dbReference type="EMBL" id="QNP58866.1"/>
    </source>
</evidence>
<dbReference type="AlphaFoldDB" id="A0A7H0HEA0"/>
<dbReference type="Gene3D" id="3.40.50.720">
    <property type="entry name" value="NAD(P)-binding Rossmann-like Domain"/>
    <property type="match status" value="1"/>
</dbReference>
<evidence type="ECO:0000259" key="1">
    <source>
        <dbReference type="Pfam" id="PF01370"/>
    </source>
</evidence>
<sequence>MRCVILGGAGFLGRHVGRAMAASGFEVWSVDLSRAVPEGSAPWLAGEVLGEFSDVPSWWEQCGGADVIVHLASSTVPATANEDPLQDVQTNLVGMLRLLQGLRAQAKQPRLLFASSGGAVYGRPQSVPLGETHPTVPMGAYGATKLVIEHHLRIEESLHGLPYRILRLSNPYGEWQRPHGVQGVIAVFAHRALHGLPLDVWGDGSVVRDFVYASDVGHAFAAAARHAGESRVFNVGGGAGHSVNHIIQTLEQLLGHAVERRVFPARPFDPPVNVLDIQRAQAELHWKPTVAFEEGVARALEWLRTVP</sequence>
<dbReference type="PANTHER" id="PTHR43245:SF13">
    <property type="entry name" value="UDP-D-APIOSE_UDP-D-XYLOSE SYNTHASE 2"/>
    <property type="match status" value="1"/>
</dbReference>
<gene>
    <name evidence="2" type="ORF">H9L24_18365</name>
</gene>
<dbReference type="KEGG" id="amon:H9L24_18365"/>
<dbReference type="Gene3D" id="3.90.25.10">
    <property type="entry name" value="UDP-galactose 4-epimerase, domain 1"/>
    <property type="match status" value="1"/>
</dbReference>
<name>A0A7H0HEA0_9BURK</name>
<organism evidence="2 3">
    <name type="scientific">Paenacidovorax monticola</name>
    <dbReference type="NCBI Taxonomy" id="1926868"/>
    <lineage>
        <taxon>Bacteria</taxon>
        <taxon>Pseudomonadati</taxon>
        <taxon>Pseudomonadota</taxon>
        <taxon>Betaproteobacteria</taxon>
        <taxon>Burkholderiales</taxon>
        <taxon>Comamonadaceae</taxon>
        <taxon>Paenacidovorax</taxon>
    </lineage>
</organism>
<accession>A0A7H0HEA0</accession>
<evidence type="ECO:0000313" key="3">
    <source>
        <dbReference type="Proteomes" id="UP000516057"/>
    </source>
</evidence>
<dbReference type="RefSeq" id="WP_187735851.1">
    <property type="nucleotide sequence ID" value="NZ_CP060790.1"/>
</dbReference>
<dbReference type="InterPro" id="IPR001509">
    <property type="entry name" value="Epimerase_deHydtase"/>
</dbReference>
<dbReference type="Pfam" id="PF01370">
    <property type="entry name" value="Epimerase"/>
    <property type="match status" value="1"/>
</dbReference>
<dbReference type="InterPro" id="IPR050177">
    <property type="entry name" value="Lipid_A_modif_metabolic_enz"/>
</dbReference>
<dbReference type="EMBL" id="CP060790">
    <property type="protein sequence ID" value="QNP58866.1"/>
    <property type="molecule type" value="Genomic_DNA"/>
</dbReference>
<feature type="domain" description="NAD-dependent epimerase/dehydratase" evidence="1">
    <location>
        <begin position="4"/>
        <end position="236"/>
    </location>
</feature>
<keyword evidence="3" id="KW-1185">Reference proteome</keyword>
<protein>
    <submittedName>
        <fullName evidence="2">NAD-dependent epimerase/dehydratase family protein</fullName>
    </submittedName>
</protein>
<dbReference type="InterPro" id="IPR036291">
    <property type="entry name" value="NAD(P)-bd_dom_sf"/>
</dbReference>
<dbReference type="SUPFAM" id="SSF51735">
    <property type="entry name" value="NAD(P)-binding Rossmann-fold domains"/>
    <property type="match status" value="1"/>
</dbReference>